<evidence type="ECO:0000256" key="1">
    <source>
        <dbReference type="SAM" id="MobiDB-lite"/>
    </source>
</evidence>
<feature type="chain" id="PRO_5026274953" evidence="2">
    <location>
        <begin position="18"/>
        <end position="427"/>
    </location>
</feature>
<dbReference type="PANTHER" id="PTHR34216:SF3">
    <property type="entry name" value="POLY-BETA-1,6-N-ACETYL-D-GLUCOSAMINE N-DEACETYLASE"/>
    <property type="match status" value="1"/>
</dbReference>
<dbReference type="AlphaFoldDB" id="A0A6H0SJ02"/>
<gene>
    <name evidence="3" type="ORF">D3791_11425</name>
</gene>
<reference evidence="3 4" key="1">
    <citation type="submission" date="2018-09" db="EMBL/GenBank/DDBJ databases">
        <title>Glutamicibacter mishrai S5-52T (LMG 29155T = KCTC 39846T).</title>
        <authorList>
            <person name="Das S.K."/>
        </authorList>
    </citation>
    <scope>NUCLEOTIDE SEQUENCE [LARGE SCALE GENOMIC DNA]</scope>
    <source>
        <strain evidence="3 4">S5-52</strain>
    </source>
</reference>
<dbReference type="Proteomes" id="UP000502331">
    <property type="component" value="Chromosome"/>
</dbReference>
<dbReference type="EMBL" id="CP032549">
    <property type="protein sequence ID" value="QIV87662.1"/>
    <property type="molecule type" value="Genomic_DNA"/>
</dbReference>
<dbReference type="InterPro" id="IPR051398">
    <property type="entry name" value="Polysacch_Deacetylase"/>
</dbReference>
<dbReference type="InterPro" id="IPR011330">
    <property type="entry name" value="Glyco_hydro/deAcase_b/a-brl"/>
</dbReference>
<dbReference type="PANTHER" id="PTHR34216">
    <property type="match status" value="1"/>
</dbReference>
<protein>
    <submittedName>
        <fullName evidence="3">Polysaccharide deacetylase</fullName>
    </submittedName>
</protein>
<name>A0A6H0SJ02_9MICC</name>
<evidence type="ECO:0000256" key="2">
    <source>
        <dbReference type="SAM" id="SignalP"/>
    </source>
</evidence>
<keyword evidence="2" id="KW-0732">Signal</keyword>
<dbReference type="RefSeq" id="WP_172512263.1">
    <property type="nucleotide sequence ID" value="NZ_CP032549.1"/>
</dbReference>
<organism evidence="3 4">
    <name type="scientific">Glutamicibacter mishrai</name>
    <dbReference type="NCBI Taxonomy" id="1775880"/>
    <lineage>
        <taxon>Bacteria</taxon>
        <taxon>Bacillati</taxon>
        <taxon>Actinomycetota</taxon>
        <taxon>Actinomycetes</taxon>
        <taxon>Micrococcales</taxon>
        <taxon>Micrococcaceae</taxon>
        <taxon>Glutamicibacter</taxon>
    </lineage>
</organism>
<dbReference type="PROSITE" id="PS51257">
    <property type="entry name" value="PROKAR_LIPOPROTEIN"/>
    <property type="match status" value="1"/>
</dbReference>
<evidence type="ECO:0000313" key="4">
    <source>
        <dbReference type="Proteomes" id="UP000502331"/>
    </source>
</evidence>
<dbReference type="Gene3D" id="3.20.20.370">
    <property type="entry name" value="Glycoside hydrolase/deacetylase"/>
    <property type="match status" value="1"/>
</dbReference>
<feature type="signal peptide" evidence="2">
    <location>
        <begin position="1"/>
        <end position="17"/>
    </location>
</feature>
<dbReference type="GO" id="GO:0005975">
    <property type="term" value="P:carbohydrate metabolic process"/>
    <property type="evidence" value="ECO:0007669"/>
    <property type="project" value="InterPro"/>
</dbReference>
<feature type="compositionally biased region" description="Low complexity" evidence="1">
    <location>
        <begin position="29"/>
        <end position="40"/>
    </location>
</feature>
<keyword evidence="4" id="KW-1185">Reference proteome</keyword>
<proteinExistence type="predicted"/>
<feature type="region of interest" description="Disordered" evidence="1">
    <location>
        <begin position="21"/>
        <end position="47"/>
    </location>
</feature>
<accession>A0A6H0SJ02</accession>
<sequence length="427" mass="48217">MKSLRLAISVGLVMAMAACSGQSTTETPDSQSAAPEQPQQEQDRVKSVKAEINRLADGYDYDAAIKLAKEDKELSSMTAGLEDEKKQTKAWERPDQIPHLFFHSLIVDTDRAFDKDNSSAGYEDYMVTQKEFSAILSSLYAKDYVLVNPQDFAGLNKAKKMEYRKIMLPKGKKPLVLSVDDLSYYEYMEGDGFASKLVLDEHGQVRNEYVDAEGKKHIGAYDVTTMVDDFIKEHPDFSYRDARGLVAMTGYNGEFGYRTSQSQYPNNKNLEQDQKQATAIAKAMKETGWVFASHSWGHIQAGTVSMGRLQRDSKLWKEEVEPIVGSTDQFIYPFGSDIAHTGAYAGPRYEYLNKQGFRYFYGVDGTTESWMQQGQDYQRQMRINVDGLQFAKEEKGDRPVLGAFFDVEKVIDPARKMTESKSPSTKP</sequence>
<evidence type="ECO:0000313" key="3">
    <source>
        <dbReference type="EMBL" id="QIV87662.1"/>
    </source>
</evidence>
<dbReference type="SUPFAM" id="SSF88713">
    <property type="entry name" value="Glycoside hydrolase/deacetylase"/>
    <property type="match status" value="1"/>
</dbReference>